<reference evidence="2" key="2">
    <citation type="submission" date="2020-09" db="EMBL/GenBank/DDBJ databases">
        <authorList>
            <person name="Sun Q."/>
            <person name="Ohkuma M."/>
        </authorList>
    </citation>
    <scope>NUCLEOTIDE SEQUENCE</scope>
    <source>
        <strain evidence="2">JCM 30804</strain>
    </source>
</reference>
<evidence type="ECO:0000313" key="3">
    <source>
        <dbReference type="Proteomes" id="UP000613743"/>
    </source>
</evidence>
<organism evidence="2 3">
    <name type="scientific">Shewanella gelidii</name>
    <dbReference type="NCBI Taxonomy" id="1642821"/>
    <lineage>
        <taxon>Bacteria</taxon>
        <taxon>Pseudomonadati</taxon>
        <taxon>Pseudomonadota</taxon>
        <taxon>Gammaproteobacteria</taxon>
        <taxon>Alteromonadales</taxon>
        <taxon>Shewanellaceae</taxon>
        <taxon>Shewanella</taxon>
    </lineage>
</organism>
<comment type="caution">
    <text evidence="2">The sequence shown here is derived from an EMBL/GenBank/DDBJ whole genome shotgun (WGS) entry which is preliminary data.</text>
</comment>
<sequence length="309" mass="35436">MQTVRSIRPSYIALPQQNDKHRTVLAFLIDHFSQIEKSIWHARVRDGKVHWANGELIDESTPYAAMAKVYYYREVAHEPKIPFSERILFHDENIIIAYKPHFLVVSPGGEFVNECLTHRLCNRFKIDTIAPAHRLDRDTAGVILLTKKPEVRHAYHELFKLGEINKQYHAIARLTEDLLTSIQSGVQTLPIHWSVKNQLKRSNPSFLQEVGDSDANSHSEITLVATHGEYGLFELSPITGKTHQLRVHMMSLGMPILNDRFYPQLAPKGPDNFERPLALVARRLSFIDPMTQKFHDVSCEDLAGFDLIK</sequence>
<evidence type="ECO:0000259" key="1">
    <source>
        <dbReference type="Pfam" id="PF00849"/>
    </source>
</evidence>
<dbReference type="Gene3D" id="3.30.2350.10">
    <property type="entry name" value="Pseudouridine synthase"/>
    <property type="match status" value="1"/>
</dbReference>
<dbReference type="EMBL" id="BMPZ01000015">
    <property type="protein sequence ID" value="GGI92720.1"/>
    <property type="molecule type" value="Genomic_DNA"/>
</dbReference>
<dbReference type="GO" id="GO:0000455">
    <property type="term" value="P:enzyme-directed rRNA pseudouridine synthesis"/>
    <property type="evidence" value="ECO:0007669"/>
    <property type="project" value="TreeGrafter"/>
</dbReference>
<dbReference type="SUPFAM" id="SSF55120">
    <property type="entry name" value="Pseudouridine synthase"/>
    <property type="match status" value="1"/>
</dbReference>
<accession>A0A917JYS3</accession>
<dbReference type="GO" id="GO:0140098">
    <property type="term" value="F:catalytic activity, acting on RNA"/>
    <property type="evidence" value="ECO:0007669"/>
    <property type="project" value="UniProtKB-ARBA"/>
</dbReference>
<feature type="domain" description="Pseudouridine synthase RsuA/RluA-like" evidence="1">
    <location>
        <begin position="93"/>
        <end position="249"/>
    </location>
</feature>
<dbReference type="AlphaFoldDB" id="A0A917JYS3"/>
<gene>
    <name evidence="2" type="ORF">GCM10009332_32520</name>
</gene>
<dbReference type="PROSITE" id="PS01129">
    <property type="entry name" value="PSI_RLU"/>
    <property type="match status" value="1"/>
</dbReference>
<protein>
    <submittedName>
        <fullName evidence="2">RNA pseudouridylate synthase</fullName>
    </submittedName>
</protein>
<dbReference type="RefSeq" id="WP_188922938.1">
    <property type="nucleotide sequence ID" value="NZ_BMPZ01000015.1"/>
</dbReference>
<reference evidence="2" key="1">
    <citation type="journal article" date="2014" name="Int. J. Syst. Evol. Microbiol.">
        <title>Complete genome sequence of Corynebacterium casei LMG S-19264T (=DSM 44701T), isolated from a smear-ripened cheese.</title>
        <authorList>
            <consortium name="US DOE Joint Genome Institute (JGI-PGF)"/>
            <person name="Walter F."/>
            <person name="Albersmeier A."/>
            <person name="Kalinowski J."/>
            <person name="Ruckert C."/>
        </authorList>
    </citation>
    <scope>NUCLEOTIDE SEQUENCE</scope>
    <source>
        <strain evidence="2">JCM 30804</strain>
    </source>
</reference>
<dbReference type="GO" id="GO:0009982">
    <property type="term" value="F:pseudouridine synthase activity"/>
    <property type="evidence" value="ECO:0007669"/>
    <property type="project" value="InterPro"/>
</dbReference>
<dbReference type="Proteomes" id="UP000613743">
    <property type="component" value="Unassembled WGS sequence"/>
</dbReference>
<dbReference type="PANTHER" id="PTHR21600">
    <property type="entry name" value="MITOCHONDRIAL RNA PSEUDOURIDINE SYNTHASE"/>
    <property type="match status" value="1"/>
</dbReference>
<name>A0A917JYS3_9GAMM</name>
<dbReference type="InterPro" id="IPR006224">
    <property type="entry name" value="PsdUridine_synth_RluA-like_CS"/>
</dbReference>
<dbReference type="GO" id="GO:0003723">
    <property type="term" value="F:RNA binding"/>
    <property type="evidence" value="ECO:0007669"/>
    <property type="project" value="InterPro"/>
</dbReference>
<evidence type="ECO:0000313" key="2">
    <source>
        <dbReference type="EMBL" id="GGI92720.1"/>
    </source>
</evidence>
<keyword evidence="3" id="KW-1185">Reference proteome</keyword>
<dbReference type="InterPro" id="IPR006145">
    <property type="entry name" value="PsdUridine_synth_RsuA/RluA"/>
</dbReference>
<dbReference type="PANTHER" id="PTHR21600:SF84">
    <property type="entry name" value="PSEUDOURIDINE SYNTHASE RSUA_RLUA-LIKE DOMAIN-CONTAINING PROTEIN"/>
    <property type="match status" value="1"/>
</dbReference>
<dbReference type="Pfam" id="PF00849">
    <property type="entry name" value="PseudoU_synth_2"/>
    <property type="match status" value="1"/>
</dbReference>
<proteinExistence type="predicted"/>
<dbReference type="InterPro" id="IPR050188">
    <property type="entry name" value="RluA_PseudoU_synthase"/>
</dbReference>
<dbReference type="InterPro" id="IPR020103">
    <property type="entry name" value="PsdUridine_synth_cat_dom_sf"/>
</dbReference>